<evidence type="ECO:0000256" key="3">
    <source>
        <dbReference type="SAM" id="Phobius"/>
    </source>
</evidence>
<comment type="similarity">
    <text evidence="2">Belongs to the CDP-alcohol phosphatidyltransferase class-I family.</text>
</comment>
<name>A0A9D9HP69_9SPIR</name>
<dbReference type="InterPro" id="IPR043130">
    <property type="entry name" value="CDP-OH_PTrfase_TM_dom"/>
</dbReference>
<dbReference type="GO" id="GO:0008654">
    <property type="term" value="P:phospholipid biosynthetic process"/>
    <property type="evidence" value="ECO:0007669"/>
    <property type="project" value="InterPro"/>
</dbReference>
<dbReference type="EMBL" id="JADIMM010000056">
    <property type="protein sequence ID" value="MBO8457373.1"/>
    <property type="molecule type" value="Genomic_DNA"/>
</dbReference>
<dbReference type="InterPro" id="IPR048254">
    <property type="entry name" value="CDP_ALCOHOL_P_TRANSF_CS"/>
</dbReference>
<protein>
    <submittedName>
        <fullName evidence="4">CDP-alcohol phosphatidyltransferase family protein</fullName>
    </submittedName>
</protein>
<dbReference type="Proteomes" id="UP000823638">
    <property type="component" value="Unassembled WGS sequence"/>
</dbReference>
<evidence type="ECO:0000256" key="1">
    <source>
        <dbReference type="ARBA" id="ARBA00022679"/>
    </source>
</evidence>
<dbReference type="GO" id="GO:0016780">
    <property type="term" value="F:phosphotransferase activity, for other substituted phosphate groups"/>
    <property type="evidence" value="ECO:0007669"/>
    <property type="project" value="InterPro"/>
</dbReference>
<reference evidence="4" key="1">
    <citation type="submission" date="2020-10" db="EMBL/GenBank/DDBJ databases">
        <authorList>
            <person name="Gilroy R."/>
        </authorList>
    </citation>
    <scope>NUCLEOTIDE SEQUENCE</scope>
    <source>
        <strain evidence="4">10532</strain>
    </source>
</reference>
<dbReference type="GO" id="GO:0016020">
    <property type="term" value="C:membrane"/>
    <property type="evidence" value="ECO:0007669"/>
    <property type="project" value="InterPro"/>
</dbReference>
<proteinExistence type="inferred from homology"/>
<keyword evidence="3" id="KW-0812">Transmembrane</keyword>
<feature type="transmembrane region" description="Helical" evidence="3">
    <location>
        <begin position="134"/>
        <end position="156"/>
    </location>
</feature>
<comment type="caution">
    <text evidence="4">The sequence shown here is derived from an EMBL/GenBank/DDBJ whole genome shotgun (WGS) entry which is preliminary data.</text>
</comment>
<keyword evidence="1 2" id="KW-0808">Transferase</keyword>
<keyword evidence="3" id="KW-0472">Membrane</keyword>
<feature type="transmembrane region" description="Helical" evidence="3">
    <location>
        <begin position="202"/>
        <end position="220"/>
    </location>
</feature>
<feature type="transmembrane region" description="Helical" evidence="3">
    <location>
        <begin position="75"/>
        <end position="97"/>
    </location>
</feature>
<evidence type="ECO:0000313" key="5">
    <source>
        <dbReference type="Proteomes" id="UP000823638"/>
    </source>
</evidence>
<gene>
    <name evidence="4" type="ORF">IAA81_03995</name>
</gene>
<sequence length="235" mass="26941">MYLKQSIKPVLVFSALNFLYHSIFCCFLCSIRYSFVNDNTGDKLSKINTANRITCFRISTLPTVIYFMLTENDNFYGILILFLYFIFLTDFLDGFIARKFNQRTKAGRILDSCSDYLVLFSIAVVFCIKGLIEWWLLMLLVIRILVQGSGMLYFIIKKTPMEPRSTPGGKVAIAGTMIYLVISLASFTWFRLPVTLKLSLEILLGAILFFSNFEKIFLFLEHGKKTGVNNMEPAP</sequence>
<keyword evidence="3" id="KW-1133">Transmembrane helix</keyword>
<dbReference type="Pfam" id="PF01066">
    <property type="entry name" value="CDP-OH_P_transf"/>
    <property type="match status" value="1"/>
</dbReference>
<evidence type="ECO:0000256" key="2">
    <source>
        <dbReference type="RuleBase" id="RU003750"/>
    </source>
</evidence>
<organism evidence="4 5">
    <name type="scientific">Candidatus Gallitreponema excrementavium</name>
    <dbReference type="NCBI Taxonomy" id="2840840"/>
    <lineage>
        <taxon>Bacteria</taxon>
        <taxon>Pseudomonadati</taxon>
        <taxon>Spirochaetota</taxon>
        <taxon>Spirochaetia</taxon>
        <taxon>Spirochaetales</taxon>
        <taxon>Candidatus Gallitreponema</taxon>
    </lineage>
</organism>
<dbReference type="Gene3D" id="1.20.120.1760">
    <property type="match status" value="1"/>
</dbReference>
<accession>A0A9D9HP69</accession>
<dbReference type="InterPro" id="IPR000462">
    <property type="entry name" value="CDP-OH_P_trans"/>
</dbReference>
<feature type="transmembrane region" description="Helical" evidence="3">
    <location>
        <begin position="168"/>
        <end position="190"/>
    </location>
</feature>
<dbReference type="AlphaFoldDB" id="A0A9D9HP69"/>
<reference evidence="4" key="2">
    <citation type="journal article" date="2021" name="PeerJ">
        <title>Extensive microbial diversity within the chicken gut microbiome revealed by metagenomics and culture.</title>
        <authorList>
            <person name="Gilroy R."/>
            <person name="Ravi A."/>
            <person name="Getino M."/>
            <person name="Pursley I."/>
            <person name="Horton D.L."/>
            <person name="Alikhan N.F."/>
            <person name="Baker D."/>
            <person name="Gharbi K."/>
            <person name="Hall N."/>
            <person name="Watson M."/>
            <person name="Adriaenssens E.M."/>
            <person name="Foster-Nyarko E."/>
            <person name="Jarju S."/>
            <person name="Secka A."/>
            <person name="Antonio M."/>
            <person name="Oren A."/>
            <person name="Chaudhuri R.R."/>
            <person name="La Ragione R."/>
            <person name="Hildebrand F."/>
            <person name="Pallen M.J."/>
        </authorList>
    </citation>
    <scope>NUCLEOTIDE SEQUENCE</scope>
    <source>
        <strain evidence="4">10532</strain>
    </source>
</reference>
<dbReference type="PROSITE" id="PS00379">
    <property type="entry name" value="CDP_ALCOHOL_P_TRANSF"/>
    <property type="match status" value="1"/>
</dbReference>
<feature type="transmembrane region" description="Helical" evidence="3">
    <location>
        <begin position="12"/>
        <end position="35"/>
    </location>
</feature>
<evidence type="ECO:0000313" key="4">
    <source>
        <dbReference type="EMBL" id="MBO8457373.1"/>
    </source>
</evidence>